<dbReference type="EMBL" id="CAJNRG010009669">
    <property type="protein sequence ID" value="CAF2116070.1"/>
    <property type="molecule type" value="Genomic_DNA"/>
</dbReference>
<dbReference type="Proteomes" id="UP000663856">
    <property type="component" value="Unassembled WGS sequence"/>
</dbReference>
<evidence type="ECO:0000313" key="2">
    <source>
        <dbReference type="EMBL" id="CAF2092614.1"/>
    </source>
</evidence>
<evidence type="ECO:0000313" key="4">
    <source>
        <dbReference type="EMBL" id="CAF3878660.1"/>
    </source>
</evidence>
<organism evidence="4 6">
    <name type="scientific">Rotaria magnacalcarata</name>
    <dbReference type="NCBI Taxonomy" id="392030"/>
    <lineage>
        <taxon>Eukaryota</taxon>
        <taxon>Metazoa</taxon>
        <taxon>Spiralia</taxon>
        <taxon>Gnathifera</taxon>
        <taxon>Rotifera</taxon>
        <taxon>Eurotatoria</taxon>
        <taxon>Bdelloidea</taxon>
        <taxon>Philodinida</taxon>
        <taxon>Philodinidae</taxon>
        <taxon>Rotaria</taxon>
    </lineage>
</organism>
<protein>
    <submittedName>
        <fullName evidence="4">Uncharacterized protein</fullName>
    </submittedName>
</protein>
<dbReference type="EMBL" id="CAJNRF010007527">
    <property type="protein sequence ID" value="CAF2092614.1"/>
    <property type="molecule type" value="Genomic_DNA"/>
</dbReference>
<name>A0A819G4X9_9BILA</name>
<dbReference type="EMBL" id="CAJOBG010000968">
    <property type="protein sequence ID" value="CAF3878660.1"/>
    <property type="molecule type" value="Genomic_DNA"/>
</dbReference>
<reference evidence="4" key="1">
    <citation type="submission" date="2021-02" db="EMBL/GenBank/DDBJ databases">
        <authorList>
            <person name="Nowell W R."/>
        </authorList>
    </citation>
    <scope>NUCLEOTIDE SEQUENCE</scope>
</reference>
<gene>
    <name evidence="4" type="ORF">OVN521_LOCUS8339</name>
    <name evidence="5" type="ORF">UXM345_LOCUS10805</name>
    <name evidence="2" type="ORF">WKI299_LOCUS18544</name>
    <name evidence="3" type="ORF">XDN619_LOCUS21646</name>
</gene>
<dbReference type="Proteomes" id="UP000663842">
    <property type="component" value="Unassembled WGS sequence"/>
</dbReference>
<proteinExistence type="predicted"/>
<keyword evidence="6" id="KW-1185">Reference proteome</keyword>
<feature type="region of interest" description="Disordered" evidence="1">
    <location>
        <begin position="1"/>
        <end position="22"/>
    </location>
</feature>
<dbReference type="EMBL" id="CAJOBF010001048">
    <property type="protein sequence ID" value="CAF3905991.1"/>
    <property type="molecule type" value="Genomic_DNA"/>
</dbReference>
<evidence type="ECO:0000313" key="3">
    <source>
        <dbReference type="EMBL" id="CAF2116070.1"/>
    </source>
</evidence>
<comment type="caution">
    <text evidence="4">The sequence shown here is derived from an EMBL/GenBank/DDBJ whole genome shotgun (WGS) entry which is preliminary data.</text>
</comment>
<evidence type="ECO:0000313" key="5">
    <source>
        <dbReference type="EMBL" id="CAF3905991.1"/>
    </source>
</evidence>
<dbReference type="Proteomes" id="UP000663887">
    <property type="component" value="Unassembled WGS sequence"/>
</dbReference>
<accession>A0A819G4X9</accession>
<evidence type="ECO:0000256" key="1">
    <source>
        <dbReference type="SAM" id="MobiDB-lite"/>
    </source>
</evidence>
<evidence type="ECO:0000313" key="6">
    <source>
        <dbReference type="Proteomes" id="UP000663866"/>
    </source>
</evidence>
<dbReference type="AlphaFoldDB" id="A0A819G4X9"/>
<sequence length="153" mass="17619">MFNFINKPDTVGGENYDDSETDGSIISETEIRATFNNDNHVEDISFQTIRDVFSSNETAQARNHEKRRIIEDFRTKPFEELKLRVNEKQRQVDQRIEQLLNVLYLSKDTLPPPPPPPTTTTNGIKSNNITTASNGTSKFTNINNFNYPELFTY</sequence>
<dbReference type="Proteomes" id="UP000663866">
    <property type="component" value="Unassembled WGS sequence"/>
</dbReference>